<organism evidence="8 9">
    <name type="scientific">Parapedobacter defluvii</name>
    <dbReference type="NCBI Taxonomy" id="2045106"/>
    <lineage>
        <taxon>Bacteria</taxon>
        <taxon>Pseudomonadati</taxon>
        <taxon>Bacteroidota</taxon>
        <taxon>Sphingobacteriia</taxon>
        <taxon>Sphingobacteriales</taxon>
        <taxon>Sphingobacteriaceae</taxon>
        <taxon>Parapedobacter</taxon>
    </lineage>
</organism>
<dbReference type="Gene3D" id="1.25.40.390">
    <property type="match status" value="1"/>
</dbReference>
<sequence>MDKDSLTELSSETFWKDENDVNLALSSVYARLQYAALSWQAPNFSALSDEGDRGPYATMAQGIIEPNNGNIQGIYTAIYQAIGDCNIFLANVDRVAMDETTKNTFIGEVKFIRALSYFQLSEFFGGVVITDQPLTLENSKLPRSSKEEVVSFILAELDEAIGLLPDIAYNGHAVRGTAQALKGKVLLYNGDYPGAATALEQVITGGHFALDPNLKDVFIDGTQENSPEILFSIRFLAPNNIHDARTGMDVYFGTWFSVAALPIQSFVDSFGCIDGLPIDESPLYNPDRPYENRDPRLDLSVLYLGKPWPGKPDGFDGFSFGVNFTPNGLAIEKFLNESRFPATENPAEPSDQDWVVIRYADVLLMYAEALNEASGPSSTALEAINAVRQRPSTALPALDDGLTQVQLREAIRQERKIELAFEGIRYFDLKRWGIIETVLPTVQNILGDYKRFLSHQYVWPIPEAALNNNDLLEQNPGY</sequence>
<protein>
    <submittedName>
        <fullName evidence="8">Membrane protein</fullName>
    </submittedName>
</protein>
<dbReference type="CDD" id="cd08977">
    <property type="entry name" value="SusD"/>
    <property type="match status" value="1"/>
</dbReference>
<dbReference type="Pfam" id="PF14322">
    <property type="entry name" value="SusD-like_3"/>
    <property type="match status" value="1"/>
</dbReference>
<evidence type="ECO:0000259" key="7">
    <source>
        <dbReference type="Pfam" id="PF14322"/>
    </source>
</evidence>
<keyword evidence="3" id="KW-0732">Signal</keyword>
<proteinExistence type="inferred from homology"/>
<keyword evidence="5" id="KW-0998">Cell outer membrane</keyword>
<comment type="subcellular location">
    <subcellularLocation>
        <location evidence="1">Cell outer membrane</location>
    </subcellularLocation>
</comment>
<evidence type="ECO:0000313" key="8">
    <source>
        <dbReference type="EMBL" id="GGC23634.1"/>
    </source>
</evidence>
<keyword evidence="9" id="KW-1185">Reference proteome</keyword>
<evidence type="ECO:0000259" key="6">
    <source>
        <dbReference type="Pfam" id="PF07980"/>
    </source>
</evidence>
<dbReference type="InterPro" id="IPR011990">
    <property type="entry name" value="TPR-like_helical_dom_sf"/>
</dbReference>
<reference evidence="9" key="1">
    <citation type="journal article" date="2019" name="Int. J. Syst. Evol. Microbiol.">
        <title>The Global Catalogue of Microorganisms (GCM) 10K type strain sequencing project: providing services to taxonomists for standard genome sequencing and annotation.</title>
        <authorList>
            <consortium name="The Broad Institute Genomics Platform"/>
            <consortium name="The Broad Institute Genome Sequencing Center for Infectious Disease"/>
            <person name="Wu L."/>
            <person name="Ma J."/>
        </authorList>
    </citation>
    <scope>NUCLEOTIDE SEQUENCE [LARGE SCALE GENOMIC DNA]</scope>
    <source>
        <strain evidence="9">CGMCC 1.15342</strain>
    </source>
</reference>
<comment type="caution">
    <text evidence="8">The sequence shown here is derived from an EMBL/GenBank/DDBJ whole genome shotgun (WGS) entry which is preliminary data.</text>
</comment>
<evidence type="ECO:0000256" key="4">
    <source>
        <dbReference type="ARBA" id="ARBA00023136"/>
    </source>
</evidence>
<dbReference type="SUPFAM" id="SSF48452">
    <property type="entry name" value="TPR-like"/>
    <property type="match status" value="1"/>
</dbReference>
<evidence type="ECO:0000256" key="3">
    <source>
        <dbReference type="ARBA" id="ARBA00022729"/>
    </source>
</evidence>
<evidence type="ECO:0000256" key="1">
    <source>
        <dbReference type="ARBA" id="ARBA00004442"/>
    </source>
</evidence>
<comment type="similarity">
    <text evidence="2">Belongs to the SusD family.</text>
</comment>
<evidence type="ECO:0000313" key="9">
    <source>
        <dbReference type="Proteomes" id="UP000597338"/>
    </source>
</evidence>
<evidence type="ECO:0000256" key="2">
    <source>
        <dbReference type="ARBA" id="ARBA00006275"/>
    </source>
</evidence>
<evidence type="ECO:0000256" key="5">
    <source>
        <dbReference type="ARBA" id="ARBA00023237"/>
    </source>
</evidence>
<feature type="domain" description="RagB/SusD" evidence="6">
    <location>
        <begin position="261"/>
        <end position="478"/>
    </location>
</feature>
<accession>A0ABQ1LHU0</accession>
<dbReference type="EMBL" id="BMIK01000003">
    <property type="protein sequence ID" value="GGC23634.1"/>
    <property type="molecule type" value="Genomic_DNA"/>
</dbReference>
<dbReference type="InterPro" id="IPR033985">
    <property type="entry name" value="SusD-like_N"/>
</dbReference>
<dbReference type="Proteomes" id="UP000597338">
    <property type="component" value="Unassembled WGS sequence"/>
</dbReference>
<keyword evidence="4" id="KW-0472">Membrane</keyword>
<gene>
    <name evidence="8" type="ORF">GCM10011386_14480</name>
</gene>
<dbReference type="Pfam" id="PF07980">
    <property type="entry name" value="SusD_RagB"/>
    <property type="match status" value="1"/>
</dbReference>
<feature type="domain" description="SusD-like N-terminal" evidence="7">
    <location>
        <begin position="61"/>
        <end position="180"/>
    </location>
</feature>
<name>A0ABQ1LHU0_9SPHI</name>
<dbReference type="InterPro" id="IPR012944">
    <property type="entry name" value="SusD_RagB_dom"/>
</dbReference>